<dbReference type="Pfam" id="PF19044">
    <property type="entry name" value="P-loop_TraG"/>
    <property type="match status" value="1"/>
</dbReference>
<dbReference type="Gene3D" id="3.40.50.300">
    <property type="entry name" value="P-loop containing nucleotide triphosphate hydrolases"/>
    <property type="match status" value="1"/>
</dbReference>
<gene>
    <name evidence="2" type="ORF">A3D03_00235</name>
</gene>
<dbReference type="STRING" id="1798384.A3D03_00235"/>
<dbReference type="CDD" id="cd01127">
    <property type="entry name" value="TrwB_TraG_TraD_VirD4"/>
    <property type="match status" value="2"/>
</dbReference>
<accession>A0A1F6AD05</accession>
<evidence type="ECO:0000313" key="2">
    <source>
        <dbReference type="EMBL" id="OGG22565.1"/>
    </source>
</evidence>
<dbReference type="InterPro" id="IPR043964">
    <property type="entry name" value="P-loop_TraG"/>
</dbReference>
<dbReference type="EMBL" id="MFJN01000001">
    <property type="protein sequence ID" value="OGG22565.1"/>
    <property type="molecule type" value="Genomic_DNA"/>
</dbReference>
<reference evidence="2 3" key="1">
    <citation type="journal article" date="2016" name="Nat. Commun.">
        <title>Thousands of microbial genomes shed light on interconnected biogeochemical processes in an aquifer system.</title>
        <authorList>
            <person name="Anantharaman K."/>
            <person name="Brown C.T."/>
            <person name="Hug L.A."/>
            <person name="Sharon I."/>
            <person name="Castelle C.J."/>
            <person name="Probst A.J."/>
            <person name="Thomas B.C."/>
            <person name="Singh A."/>
            <person name="Wilkins M.J."/>
            <person name="Karaoz U."/>
            <person name="Brodie E.L."/>
            <person name="Williams K.H."/>
            <person name="Hubbard S.S."/>
            <person name="Banfield J.F."/>
        </authorList>
    </citation>
    <scope>NUCLEOTIDE SEQUENCE [LARGE SCALE GENOMIC DNA]</scope>
</reference>
<evidence type="ECO:0000313" key="3">
    <source>
        <dbReference type="Proteomes" id="UP000177092"/>
    </source>
</evidence>
<organism evidence="2 3">
    <name type="scientific">Candidatus Gottesmanbacteria bacterium RIFCSPHIGHO2_02_FULL_40_13</name>
    <dbReference type="NCBI Taxonomy" id="1798384"/>
    <lineage>
        <taxon>Bacteria</taxon>
        <taxon>Candidatus Gottesmaniibacteriota</taxon>
    </lineage>
</organism>
<feature type="domain" description="TraG P-loop" evidence="1">
    <location>
        <begin position="228"/>
        <end position="533"/>
    </location>
</feature>
<comment type="caution">
    <text evidence="2">The sequence shown here is derived from an EMBL/GenBank/DDBJ whole genome shotgun (WGS) entry which is preliminary data.</text>
</comment>
<name>A0A1F6AD05_9BACT</name>
<sequence length="583" mass="64921">MQQFGKGVVNVKDLIAPSLVEIDFDNIRINNSYYRTLFVAAYPRFVSGNWLHPVLSFDHSLFISMFIYPSESKAILEDLKRKIAEMEATIQVDMKRGKVVDPSVQVALDDALALQAQLAKGAERFYQFSLYVTVPADSVEEVNRLSKEVESTLGSMLIIPKHATLSQQEGFKSTLPIGVDELNISRNMDTTSLATTFPFTTASLTANEGILYGINEHDGSLVIFDRFSLENSNSVVFGKSGSGKSFMIKLEVMRTLMFGTEVFVIDPEGEYEEVTKALGGEQIDFSFNSPIKINPFDLSGIIEEGENELGLKILSLHGLMRVIMGELSPAEDALLDRALVLTYKQKGITPEPESQKNEPPLIEDLYKVLLGMEEENAKRLADRLEKFVKGSLAGIFNQKSNLDLKNTLTVFNIKDLEAQLRPIAMYIILDYIWTKIKRVVKKRLLVVDEAWYLMRHPDSAIFLYGIAKRARKYYLGVTTITQDVEDFLSTDYGKAIITNSSLQILLKQSTAAIDKLTQVFYLSGGEKHYLLSAGVGEGLFFAGSSHAAIQVIASQEEYQLATTKPQDVVQENPEVATPIPAGV</sequence>
<dbReference type="Gene3D" id="1.10.8.730">
    <property type="match status" value="1"/>
</dbReference>
<protein>
    <recommendedName>
        <fullName evidence="1">TraG P-loop domain-containing protein</fullName>
    </recommendedName>
</protein>
<dbReference type="InterPro" id="IPR027417">
    <property type="entry name" value="P-loop_NTPase"/>
</dbReference>
<dbReference type="InterPro" id="IPR051162">
    <property type="entry name" value="T4SS_component"/>
</dbReference>
<dbReference type="PANTHER" id="PTHR30121:SF6">
    <property type="entry name" value="SLR6007 PROTEIN"/>
    <property type="match status" value="1"/>
</dbReference>
<proteinExistence type="predicted"/>
<dbReference type="Proteomes" id="UP000177092">
    <property type="component" value="Unassembled WGS sequence"/>
</dbReference>
<evidence type="ECO:0000259" key="1">
    <source>
        <dbReference type="Pfam" id="PF19044"/>
    </source>
</evidence>
<dbReference type="SUPFAM" id="SSF52540">
    <property type="entry name" value="P-loop containing nucleoside triphosphate hydrolases"/>
    <property type="match status" value="1"/>
</dbReference>
<dbReference type="NCBIfam" id="NF045971">
    <property type="entry name" value="conju_CD1110"/>
    <property type="match status" value="1"/>
</dbReference>
<dbReference type="PANTHER" id="PTHR30121">
    <property type="entry name" value="UNCHARACTERIZED PROTEIN YJGR-RELATED"/>
    <property type="match status" value="1"/>
</dbReference>
<dbReference type="AlphaFoldDB" id="A0A1F6AD05"/>